<sequence length="617" mass="69433">MKIGLEIHFQLGGNKLFCSCSTEGTELNESFTRKLTPVMGELGKLDTAVEYETIRNRNFLYRASSNSCLVEKDEEPPHPVNPDALKTTIAISKALHCKVLDYTSFMRKIVVDGSNTSGFQRTGIVGMDGYVKTSRGNVRISTITLEEDACRKLSEKEGVVEYSLDRLGIPLIEISTEPDIIDPDHALETAKAIGHYVMSMQNFRGEVDSIRQDVNFSMGFGRVEIKGVSKLSFIKDTIEYEIKRQSSLEAISRILAEKPHEIGNFIDITGMFTNTDSSMIKKSIASGKSVMCARVSACNGLMKHGNYKLGREFADVAKNMGLGGLMHSDEFPAYGLSDEELHSIYSTAGKGDNDAVVVVLGEKSRIEKLKPLLDERFDKILKMQLEETRSATPSGETRYLRPLAGKERMYPETDIPAVKITEAIMESIEKLVPKSLEETMNELTKKFKLSQVEAESLINNNLLSLFKALAGNFDNPHILSRILLQTIPELENKKGKKLSQVQMVDIFGNQYLEARQLPQYHNTDSILELSRREKWDRNTFETALSLYIIDNIPVSELEKREELKMLNDNEIKKILDELVKDGNVTQKNVIPLFRGKTKQSFNPSDVIKIFVTMQNQK</sequence>
<dbReference type="InterPro" id="IPR004115">
    <property type="entry name" value="GAD-like_sf"/>
</dbReference>
<dbReference type="GO" id="GO:0005737">
    <property type="term" value="C:cytoplasm"/>
    <property type="evidence" value="ECO:0007669"/>
    <property type="project" value="InterPro"/>
</dbReference>
<keyword evidence="3 5" id="KW-0067">ATP-binding</keyword>
<dbReference type="Pfam" id="PF02934">
    <property type="entry name" value="GatB_N"/>
    <property type="match status" value="1"/>
</dbReference>
<keyword evidence="4 5" id="KW-0648">Protein biosynthesis</keyword>
<dbReference type="SUPFAM" id="SSF55261">
    <property type="entry name" value="GAD domain-like"/>
    <property type="match status" value="1"/>
</dbReference>
<evidence type="ECO:0000259" key="6">
    <source>
        <dbReference type="Pfam" id="PF02934"/>
    </source>
</evidence>
<evidence type="ECO:0000313" key="7">
    <source>
        <dbReference type="EMBL" id="ARD84528.1"/>
    </source>
</evidence>
<dbReference type="RefSeq" id="WP_081143142.1">
    <property type="nucleotide sequence ID" value="NZ_CP015363.1"/>
</dbReference>
<reference evidence="7 8" key="1">
    <citation type="submission" date="2011-10" db="EMBL/GenBank/DDBJ databases">
        <title>Metabolic and evolutionary patterns in the extreme acidophile Ferroplasma acidiphilum.</title>
        <authorList>
            <person name="Golyshina O.V."/>
            <person name="Kozyavkin S.A."/>
            <person name="Tatusov R.L."/>
            <person name="Slesarev A.I."/>
            <person name="Golyshin P.N."/>
        </authorList>
    </citation>
    <scope>NUCLEOTIDE SEQUENCE [LARGE SCALE GENOMIC DNA]</scope>
    <source>
        <strain evidence="8">Y</strain>
    </source>
</reference>
<dbReference type="InterPro" id="IPR017958">
    <property type="entry name" value="Gln-tRNA_amidoTrfase_suB_CS"/>
</dbReference>
<dbReference type="InterPro" id="IPR004414">
    <property type="entry name" value="GatE"/>
</dbReference>
<dbReference type="PANTHER" id="PTHR11659:SF2">
    <property type="entry name" value="GLUTAMYL-TRNA(GLN) AMIDOTRANSFERASE SUBUNIT E"/>
    <property type="match status" value="1"/>
</dbReference>
<dbReference type="InterPro" id="IPR017959">
    <property type="entry name" value="Asn/Gln-tRNA_amidoTrfase_suB/E"/>
</dbReference>
<dbReference type="GeneID" id="31676122"/>
<evidence type="ECO:0000313" key="8">
    <source>
        <dbReference type="Proteomes" id="UP000192050"/>
    </source>
</evidence>
<dbReference type="HAMAP" id="MF_00588">
    <property type="entry name" value="GatE"/>
    <property type="match status" value="1"/>
</dbReference>
<dbReference type="SUPFAM" id="SSF55931">
    <property type="entry name" value="Glutamine synthetase/guanido kinase"/>
    <property type="match status" value="1"/>
</dbReference>
<evidence type="ECO:0000256" key="2">
    <source>
        <dbReference type="ARBA" id="ARBA00022741"/>
    </source>
</evidence>
<feature type="domain" description="Aspartyl/Glutamyl-tRNA(Gln) amidotransferase subunit B/E catalytic" evidence="6">
    <location>
        <begin position="1"/>
        <end position="426"/>
    </location>
</feature>
<dbReference type="GO" id="GO:0004812">
    <property type="term" value="F:aminoacyl-tRNA ligase activity"/>
    <property type="evidence" value="ECO:0007669"/>
    <property type="project" value="InterPro"/>
</dbReference>
<evidence type="ECO:0000256" key="1">
    <source>
        <dbReference type="ARBA" id="ARBA00022598"/>
    </source>
</evidence>
<comment type="catalytic activity">
    <reaction evidence="5">
        <text>L-glutamyl-tRNA(Gln) + L-glutamine + ATP + H2O = L-glutaminyl-tRNA(Gln) + L-glutamate + ADP + phosphate + H(+)</text>
        <dbReference type="Rhea" id="RHEA:17521"/>
        <dbReference type="Rhea" id="RHEA-COMP:9681"/>
        <dbReference type="Rhea" id="RHEA-COMP:9684"/>
        <dbReference type="ChEBI" id="CHEBI:15377"/>
        <dbReference type="ChEBI" id="CHEBI:15378"/>
        <dbReference type="ChEBI" id="CHEBI:29985"/>
        <dbReference type="ChEBI" id="CHEBI:30616"/>
        <dbReference type="ChEBI" id="CHEBI:43474"/>
        <dbReference type="ChEBI" id="CHEBI:58359"/>
        <dbReference type="ChEBI" id="CHEBI:78520"/>
        <dbReference type="ChEBI" id="CHEBI:78521"/>
        <dbReference type="ChEBI" id="CHEBI:456216"/>
    </reaction>
</comment>
<dbReference type="InterPro" id="IPR006075">
    <property type="entry name" value="Asn/Gln-tRNA_Trfase_suB/E_cat"/>
</dbReference>
<name>A0A1V0N310_9ARCH</name>
<dbReference type="AlphaFoldDB" id="A0A1V0N310"/>
<comment type="function">
    <text evidence="5">Allows the formation of correctly charged Gln-tRNA(Gln) through the transamidation of misacylated Glu-tRNA(Gln) in organisms which lack glutaminyl-tRNA synthetase. The reaction takes place in the presence of glutamine and ATP through an activated gamma-phospho-Glu-tRNA(Gln). The GatDE system is specific for glutamate and does not act on aspartate.</text>
</comment>
<dbReference type="PANTHER" id="PTHR11659">
    <property type="entry name" value="GLUTAMYL-TRNA GLN AMIDOTRANSFERASE SUBUNIT B MITOCHONDRIAL AND PROKARYOTIC PET112-RELATED"/>
    <property type="match status" value="1"/>
</dbReference>
<dbReference type="STRING" id="74969.FAD_0617"/>
<dbReference type="GO" id="GO:0006412">
    <property type="term" value="P:translation"/>
    <property type="evidence" value="ECO:0007669"/>
    <property type="project" value="UniProtKB-UniRule"/>
</dbReference>
<keyword evidence="8" id="KW-1185">Reference proteome</keyword>
<dbReference type="GO" id="GO:0050567">
    <property type="term" value="F:glutaminyl-tRNA synthase (glutamine-hydrolyzing) activity"/>
    <property type="evidence" value="ECO:0007669"/>
    <property type="project" value="UniProtKB-UniRule"/>
</dbReference>
<dbReference type="PROSITE" id="PS01234">
    <property type="entry name" value="GATB"/>
    <property type="match status" value="1"/>
</dbReference>
<dbReference type="EC" id="6.3.5.-" evidence="5"/>
<dbReference type="InterPro" id="IPR014746">
    <property type="entry name" value="Gln_synth/guanido_kin_cat_dom"/>
</dbReference>
<organism evidence="7 8">
    <name type="scientific">Ferroplasma acidiphilum</name>
    <dbReference type="NCBI Taxonomy" id="74969"/>
    <lineage>
        <taxon>Archaea</taxon>
        <taxon>Methanobacteriati</taxon>
        <taxon>Thermoplasmatota</taxon>
        <taxon>Thermoplasmata</taxon>
        <taxon>Thermoplasmatales</taxon>
        <taxon>Ferroplasmaceae</taxon>
        <taxon>Ferroplasma</taxon>
    </lineage>
</organism>
<evidence type="ECO:0000256" key="5">
    <source>
        <dbReference type="HAMAP-Rule" id="MF_00588"/>
    </source>
</evidence>
<protein>
    <recommendedName>
        <fullName evidence="5">Glutamyl-tRNA(Gln) amidotransferase subunit E</fullName>
        <shortName evidence="5">Glu-ADT subunit E</shortName>
        <ecNumber evidence="5">6.3.5.-</ecNumber>
    </recommendedName>
</protein>
<keyword evidence="1 5" id="KW-0436">Ligase</keyword>
<dbReference type="Gene3D" id="3.30.1360.30">
    <property type="entry name" value="GAD-like domain"/>
    <property type="match status" value="1"/>
</dbReference>
<dbReference type="Proteomes" id="UP000192050">
    <property type="component" value="Chromosome"/>
</dbReference>
<comment type="subunit">
    <text evidence="5">Heterodimer of GatD and GatE.</text>
</comment>
<gene>
    <name evidence="5 7" type="primary">gatE</name>
    <name evidence="7" type="ORF">FAD_0617</name>
</gene>
<proteinExistence type="inferred from homology"/>
<dbReference type="GO" id="GO:0016740">
    <property type="term" value="F:transferase activity"/>
    <property type="evidence" value="ECO:0007669"/>
    <property type="project" value="UniProtKB-KW"/>
</dbReference>
<dbReference type="GO" id="GO:0070681">
    <property type="term" value="P:glutaminyl-tRNAGln biosynthesis via transamidation"/>
    <property type="evidence" value="ECO:0007669"/>
    <property type="project" value="TreeGrafter"/>
</dbReference>
<accession>A0A1V0N310</accession>
<comment type="similarity">
    <text evidence="5">Belongs to the GatB/GatE family. GatE subfamily.</text>
</comment>
<dbReference type="KEGG" id="fai:FAD_0617"/>
<dbReference type="NCBIfam" id="TIGR00134">
    <property type="entry name" value="gatE_arch"/>
    <property type="match status" value="1"/>
</dbReference>
<evidence type="ECO:0000256" key="3">
    <source>
        <dbReference type="ARBA" id="ARBA00022840"/>
    </source>
</evidence>
<dbReference type="NCBIfam" id="NF003107">
    <property type="entry name" value="PRK04028.1"/>
    <property type="match status" value="1"/>
</dbReference>
<dbReference type="EMBL" id="CP015363">
    <property type="protein sequence ID" value="ARD84528.1"/>
    <property type="molecule type" value="Genomic_DNA"/>
</dbReference>
<keyword evidence="7" id="KW-0808">Transferase</keyword>
<keyword evidence="2 5" id="KW-0547">Nucleotide-binding</keyword>
<dbReference type="GO" id="GO:0005524">
    <property type="term" value="F:ATP binding"/>
    <property type="evidence" value="ECO:0007669"/>
    <property type="project" value="UniProtKB-KW"/>
</dbReference>
<evidence type="ECO:0000256" key="4">
    <source>
        <dbReference type="ARBA" id="ARBA00022917"/>
    </source>
</evidence>
<dbReference type="OrthoDB" id="7316at2157"/>